<dbReference type="EMBL" id="GBRH01235201">
    <property type="protein sequence ID" value="JAD62694.1"/>
    <property type="molecule type" value="Transcribed_RNA"/>
</dbReference>
<organism evidence="1">
    <name type="scientific">Arundo donax</name>
    <name type="common">Giant reed</name>
    <name type="synonym">Donax arundinaceus</name>
    <dbReference type="NCBI Taxonomy" id="35708"/>
    <lineage>
        <taxon>Eukaryota</taxon>
        <taxon>Viridiplantae</taxon>
        <taxon>Streptophyta</taxon>
        <taxon>Embryophyta</taxon>
        <taxon>Tracheophyta</taxon>
        <taxon>Spermatophyta</taxon>
        <taxon>Magnoliopsida</taxon>
        <taxon>Liliopsida</taxon>
        <taxon>Poales</taxon>
        <taxon>Poaceae</taxon>
        <taxon>PACMAD clade</taxon>
        <taxon>Arundinoideae</taxon>
        <taxon>Arundineae</taxon>
        <taxon>Arundo</taxon>
    </lineage>
</organism>
<dbReference type="AlphaFoldDB" id="A0A0A9BFG1"/>
<name>A0A0A9BFG1_ARUDO</name>
<protein>
    <submittedName>
        <fullName evidence="1">Uncharacterized protein</fullName>
    </submittedName>
</protein>
<reference evidence="1" key="1">
    <citation type="submission" date="2014-09" db="EMBL/GenBank/DDBJ databases">
        <authorList>
            <person name="Magalhaes I.L.F."/>
            <person name="Oliveira U."/>
            <person name="Santos F.R."/>
            <person name="Vidigal T.H.D.A."/>
            <person name="Brescovit A.D."/>
            <person name="Santos A.J."/>
        </authorList>
    </citation>
    <scope>NUCLEOTIDE SEQUENCE</scope>
    <source>
        <tissue evidence="1">Shoot tissue taken approximately 20 cm above the soil surface</tissue>
    </source>
</reference>
<evidence type="ECO:0000313" key="1">
    <source>
        <dbReference type="EMBL" id="JAD62694.1"/>
    </source>
</evidence>
<accession>A0A0A9BFG1</accession>
<proteinExistence type="predicted"/>
<sequence>MKCSSRTIRLQPVIQQTED</sequence>
<reference evidence="1" key="2">
    <citation type="journal article" date="2015" name="Data Brief">
        <title>Shoot transcriptome of the giant reed, Arundo donax.</title>
        <authorList>
            <person name="Barrero R.A."/>
            <person name="Guerrero F.D."/>
            <person name="Moolhuijzen P."/>
            <person name="Goolsby J.A."/>
            <person name="Tidwell J."/>
            <person name="Bellgard S.E."/>
            <person name="Bellgard M.I."/>
        </authorList>
    </citation>
    <scope>NUCLEOTIDE SEQUENCE</scope>
    <source>
        <tissue evidence="1">Shoot tissue taken approximately 20 cm above the soil surface</tissue>
    </source>
</reference>